<proteinExistence type="predicted"/>
<dbReference type="OrthoDB" id="5763904at2"/>
<evidence type="ECO:0000313" key="2">
    <source>
        <dbReference type="Proteomes" id="UP000006055"/>
    </source>
</evidence>
<gene>
    <name evidence="1" type="ordered locus">Desti_4934</name>
</gene>
<evidence type="ECO:0000313" key="1">
    <source>
        <dbReference type="EMBL" id="AFM27548.1"/>
    </source>
</evidence>
<reference evidence="2" key="1">
    <citation type="submission" date="2012-06" db="EMBL/GenBank/DDBJ databases">
        <title>Complete sequence of chromosome of Desulfomonile tiedjei DSM 6799.</title>
        <authorList>
            <person name="Lucas S."/>
            <person name="Copeland A."/>
            <person name="Lapidus A."/>
            <person name="Glavina del Rio T."/>
            <person name="Dalin E."/>
            <person name="Tice H."/>
            <person name="Bruce D."/>
            <person name="Goodwin L."/>
            <person name="Pitluck S."/>
            <person name="Peters L."/>
            <person name="Ovchinnikova G."/>
            <person name="Zeytun A."/>
            <person name="Lu M."/>
            <person name="Kyrpides N."/>
            <person name="Mavromatis K."/>
            <person name="Ivanova N."/>
            <person name="Brettin T."/>
            <person name="Detter J.C."/>
            <person name="Han C."/>
            <person name="Larimer F."/>
            <person name="Land M."/>
            <person name="Hauser L."/>
            <person name="Markowitz V."/>
            <person name="Cheng J.-F."/>
            <person name="Hugenholtz P."/>
            <person name="Woyke T."/>
            <person name="Wu D."/>
            <person name="Spring S."/>
            <person name="Schroeder M."/>
            <person name="Brambilla E."/>
            <person name="Klenk H.-P."/>
            <person name="Eisen J.A."/>
        </authorList>
    </citation>
    <scope>NUCLEOTIDE SEQUENCE [LARGE SCALE GENOMIC DNA]</scope>
    <source>
        <strain evidence="2">ATCC 49306 / DSM 6799 / DCB-1</strain>
    </source>
</reference>
<sequence>MCESVGLHFRTLIYIPIIHTQADMGALQSQVKKASLKKFGLTGWKRKITLVDKYWTEIEKYIEGLSLPPGGVRIYQDALPVSGKERTIVEELAKSGSRNHILLLNLMDKGAILTGTESLELLLEEYNHVKRTLEGQSDGTGDAEKRISASILERRDRFIAMRINETLSPGELGIIFLGMLHSLEQWLDSDIQVAYPVHARIDPGSGRS</sequence>
<dbReference type="AlphaFoldDB" id="I4CDA7"/>
<dbReference type="Proteomes" id="UP000006055">
    <property type="component" value="Chromosome"/>
</dbReference>
<dbReference type="EMBL" id="CP003360">
    <property type="protein sequence ID" value="AFM27548.1"/>
    <property type="molecule type" value="Genomic_DNA"/>
</dbReference>
<dbReference type="eggNOG" id="ENOG5032SQH">
    <property type="taxonomic scope" value="Bacteria"/>
</dbReference>
<name>I4CDA7_DESTA</name>
<dbReference type="HOGENOM" id="CLU_1364031_0_0_7"/>
<organism evidence="1 2">
    <name type="scientific">Desulfomonile tiedjei (strain ATCC 49306 / DSM 6799 / DCB-1)</name>
    <dbReference type="NCBI Taxonomy" id="706587"/>
    <lineage>
        <taxon>Bacteria</taxon>
        <taxon>Pseudomonadati</taxon>
        <taxon>Thermodesulfobacteriota</taxon>
        <taxon>Desulfomonilia</taxon>
        <taxon>Desulfomonilales</taxon>
        <taxon>Desulfomonilaceae</taxon>
        <taxon>Desulfomonile</taxon>
    </lineage>
</organism>
<dbReference type="RefSeq" id="WP_014812653.1">
    <property type="nucleotide sequence ID" value="NC_018025.1"/>
</dbReference>
<dbReference type="STRING" id="706587.Desti_4934"/>
<accession>I4CDA7</accession>
<keyword evidence="2" id="KW-1185">Reference proteome</keyword>
<protein>
    <submittedName>
        <fullName evidence="1">Uncharacterized protein</fullName>
    </submittedName>
</protein>
<dbReference type="KEGG" id="dti:Desti_4934"/>